<protein>
    <submittedName>
        <fullName evidence="9">Putative chromatin assembly factor 1 subunit C</fullName>
    </submittedName>
</protein>
<feature type="repeat" description="WD" evidence="6">
    <location>
        <begin position="314"/>
        <end position="356"/>
    </location>
</feature>
<sequence length="423" mass="47173">MNEEDINAVKVTNEEYKIWKKNAGFLYDLVVTHALEWPTLTVQWFPDRESPAGKNYDQHRLLLGTHTSGQDQNYVQIANVQLPTTASDGKEAPLDTTKYDEDKGEIGSYGGFTPRVSVNQKINHEGEVNRARYCPQNPDLIATRTVAGPTYIFDRTKHSLQPSADGKCKPDIVLNGQESEGYGLSWNPLKQGHILASSEDETVCHWDIQSYKKGELNLDPITTYRGHSAVVGDVAWHNLHDSIFASVGDDRLMLIWDTREKSSSPKNKVEDAHSAEINSVVFSPANEYILCTGSSDKTVALWDMRNTKSRLHSLEAHTDEVLQLAWSPHHETILASAAADRRVMIWDLSRIGEEQTPDEVEDGPAELLFVHGGHTARPSDICWSPQEEWTMATVAEDNVLQIFKPSATALGDDGGDVPEDQLE</sequence>
<dbReference type="EMBL" id="KZ819604">
    <property type="protein sequence ID" value="PWN33886.1"/>
    <property type="molecule type" value="Genomic_DNA"/>
</dbReference>
<keyword evidence="2 6" id="KW-0853">WD repeat</keyword>
<dbReference type="InterPro" id="IPR050459">
    <property type="entry name" value="WD_repeat_RBAP46/RBAP48/MSI1"/>
</dbReference>
<keyword evidence="3" id="KW-0677">Repeat</keyword>
<dbReference type="GO" id="GO:0005634">
    <property type="term" value="C:nucleus"/>
    <property type="evidence" value="ECO:0007669"/>
    <property type="project" value="UniProtKB-SubCell"/>
</dbReference>
<gene>
    <name evidence="9" type="ORF">FA14DRAFT_66056</name>
</gene>
<evidence type="ECO:0000256" key="5">
    <source>
        <dbReference type="ARBA" id="ARBA00023242"/>
    </source>
</evidence>
<dbReference type="GeneID" id="37024443"/>
<feature type="compositionally biased region" description="Basic and acidic residues" evidence="7">
    <location>
        <begin position="88"/>
        <end position="105"/>
    </location>
</feature>
<dbReference type="Pfam" id="PF00400">
    <property type="entry name" value="WD40"/>
    <property type="match status" value="3"/>
</dbReference>
<dbReference type="InterPro" id="IPR036322">
    <property type="entry name" value="WD40_repeat_dom_sf"/>
</dbReference>
<dbReference type="InParanoid" id="A0A316V8P7"/>
<evidence type="ECO:0000256" key="4">
    <source>
        <dbReference type="ARBA" id="ARBA00022853"/>
    </source>
</evidence>
<dbReference type="InterPro" id="IPR019775">
    <property type="entry name" value="WD40_repeat_CS"/>
</dbReference>
<keyword evidence="10" id="KW-1185">Reference proteome</keyword>
<dbReference type="FunCoup" id="A0A316V8P7">
    <property type="interactions" value="736"/>
</dbReference>
<dbReference type="OrthoDB" id="427795at2759"/>
<accession>A0A316V8P7</accession>
<feature type="region of interest" description="Disordered" evidence="7">
    <location>
        <begin position="86"/>
        <end position="106"/>
    </location>
</feature>
<dbReference type="PRINTS" id="PR00320">
    <property type="entry name" value="GPROTEINBRPT"/>
</dbReference>
<keyword evidence="5" id="KW-0539">Nucleus</keyword>
<dbReference type="Gene3D" id="2.130.10.10">
    <property type="entry name" value="YVTN repeat-like/Quinoprotein amine dehydrogenase"/>
    <property type="match status" value="1"/>
</dbReference>
<dbReference type="AlphaFoldDB" id="A0A316V8P7"/>
<evidence type="ECO:0000256" key="1">
    <source>
        <dbReference type="ARBA" id="ARBA00004123"/>
    </source>
</evidence>
<evidence type="ECO:0000313" key="10">
    <source>
        <dbReference type="Proteomes" id="UP000245771"/>
    </source>
</evidence>
<dbReference type="SMART" id="SM00320">
    <property type="entry name" value="WD40"/>
    <property type="match status" value="6"/>
</dbReference>
<comment type="subcellular location">
    <subcellularLocation>
        <location evidence="1">Nucleus</location>
    </subcellularLocation>
</comment>
<dbReference type="PROSITE" id="PS00678">
    <property type="entry name" value="WD_REPEATS_1"/>
    <property type="match status" value="2"/>
</dbReference>
<evidence type="ECO:0000256" key="6">
    <source>
        <dbReference type="PROSITE-ProRule" id="PRU00221"/>
    </source>
</evidence>
<organism evidence="9 10">
    <name type="scientific">Meira miltonrushii</name>
    <dbReference type="NCBI Taxonomy" id="1280837"/>
    <lineage>
        <taxon>Eukaryota</taxon>
        <taxon>Fungi</taxon>
        <taxon>Dikarya</taxon>
        <taxon>Basidiomycota</taxon>
        <taxon>Ustilaginomycotina</taxon>
        <taxon>Exobasidiomycetes</taxon>
        <taxon>Exobasidiales</taxon>
        <taxon>Brachybasidiaceae</taxon>
        <taxon>Meira</taxon>
    </lineage>
</organism>
<dbReference type="InterPro" id="IPR015943">
    <property type="entry name" value="WD40/YVTN_repeat-like_dom_sf"/>
</dbReference>
<evidence type="ECO:0000259" key="8">
    <source>
        <dbReference type="Pfam" id="PF12265"/>
    </source>
</evidence>
<dbReference type="Pfam" id="PF12265">
    <property type="entry name" value="CAF1C_H4-bd"/>
    <property type="match status" value="1"/>
</dbReference>
<evidence type="ECO:0000313" key="9">
    <source>
        <dbReference type="EMBL" id="PWN33886.1"/>
    </source>
</evidence>
<evidence type="ECO:0000256" key="7">
    <source>
        <dbReference type="SAM" id="MobiDB-lite"/>
    </source>
</evidence>
<name>A0A316V8P7_9BASI</name>
<keyword evidence="4" id="KW-0156">Chromatin regulator</keyword>
<feature type="repeat" description="WD" evidence="6">
    <location>
        <begin position="224"/>
        <end position="266"/>
    </location>
</feature>
<dbReference type="InterPro" id="IPR020472">
    <property type="entry name" value="WD40_PAC1"/>
</dbReference>
<dbReference type="STRING" id="1280837.A0A316V8P7"/>
<dbReference type="GO" id="GO:0006325">
    <property type="term" value="P:chromatin organization"/>
    <property type="evidence" value="ECO:0007669"/>
    <property type="project" value="UniProtKB-KW"/>
</dbReference>
<reference evidence="9 10" key="1">
    <citation type="journal article" date="2018" name="Mol. Biol. Evol.">
        <title>Broad Genomic Sampling Reveals a Smut Pathogenic Ancestry of the Fungal Clade Ustilaginomycotina.</title>
        <authorList>
            <person name="Kijpornyongpan T."/>
            <person name="Mondo S.J."/>
            <person name="Barry K."/>
            <person name="Sandor L."/>
            <person name="Lee J."/>
            <person name="Lipzen A."/>
            <person name="Pangilinan J."/>
            <person name="LaButti K."/>
            <person name="Hainaut M."/>
            <person name="Henrissat B."/>
            <person name="Grigoriev I.V."/>
            <person name="Spatafora J.W."/>
            <person name="Aime M.C."/>
        </authorList>
    </citation>
    <scope>NUCLEOTIDE SEQUENCE [LARGE SCALE GENOMIC DNA]</scope>
    <source>
        <strain evidence="9 10">MCA 3882</strain>
    </source>
</reference>
<dbReference type="RefSeq" id="XP_025354188.1">
    <property type="nucleotide sequence ID" value="XM_025502662.1"/>
</dbReference>
<feature type="domain" description="Histone-binding protein RBBP4-like N-terminal" evidence="8">
    <location>
        <begin position="14"/>
        <end position="84"/>
    </location>
</feature>
<feature type="repeat" description="WD" evidence="6">
    <location>
        <begin position="270"/>
        <end position="312"/>
    </location>
</feature>
<dbReference type="PANTHER" id="PTHR22850">
    <property type="entry name" value="WD40 REPEAT FAMILY"/>
    <property type="match status" value="1"/>
</dbReference>
<dbReference type="Proteomes" id="UP000245771">
    <property type="component" value="Unassembled WGS sequence"/>
</dbReference>
<dbReference type="SUPFAM" id="SSF50978">
    <property type="entry name" value="WD40 repeat-like"/>
    <property type="match status" value="1"/>
</dbReference>
<dbReference type="PROSITE" id="PS50294">
    <property type="entry name" value="WD_REPEATS_REGION"/>
    <property type="match status" value="2"/>
</dbReference>
<evidence type="ECO:0000256" key="3">
    <source>
        <dbReference type="ARBA" id="ARBA00022737"/>
    </source>
</evidence>
<dbReference type="PROSITE" id="PS50082">
    <property type="entry name" value="WD_REPEATS_2"/>
    <property type="match status" value="3"/>
</dbReference>
<dbReference type="InterPro" id="IPR022052">
    <property type="entry name" value="Histone-bd_RBBP4-like_N"/>
</dbReference>
<proteinExistence type="predicted"/>
<dbReference type="InterPro" id="IPR001680">
    <property type="entry name" value="WD40_rpt"/>
</dbReference>
<evidence type="ECO:0000256" key="2">
    <source>
        <dbReference type="ARBA" id="ARBA00022574"/>
    </source>
</evidence>